<dbReference type="Proteomes" id="UP000177698">
    <property type="component" value="Unassembled WGS sequence"/>
</dbReference>
<organism evidence="2 3">
    <name type="scientific">Candidatus Roizmanbacteria bacterium RIFCSPLOWO2_01_FULL_37_12</name>
    <dbReference type="NCBI Taxonomy" id="1802056"/>
    <lineage>
        <taxon>Bacteria</taxon>
        <taxon>Candidatus Roizmaniibacteriota</taxon>
    </lineage>
</organism>
<evidence type="ECO:0000313" key="2">
    <source>
        <dbReference type="EMBL" id="OGK40119.1"/>
    </source>
</evidence>
<dbReference type="EMBL" id="MGAG01000029">
    <property type="protein sequence ID" value="OGK40119.1"/>
    <property type="molecule type" value="Genomic_DNA"/>
</dbReference>
<evidence type="ECO:0000313" key="3">
    <source>
        <dbReference type="Proteomes" id="UP000177698"/>
    </source>
</evidence>
<gene>
    <name evidence="2" type="ORF">A2954_00570</name>
</gene>
<dbReference type="InterPro" id="IPR029068">
    <property type="entry name" value="Glyas_Bleomycin-R_OHBP_Dase"/>
</dbReference>
<name>A0A1F7I9U8_9BACT</name>
<proteinExistence type="predicted"/>
<dbReference type="PROSITE" id="PS51819">
    <property type="entry name" value="VOC"/>
    <property type="match status" value="1"/>
</dbReference>
<evidence type="ECO:0000259" key="1">
    <source>
        <dbReference type="PROSITE" id="PS51819"/>
    </source>
</evidence>
<feature type="domain" description="VOC" evidence="1">
    <location>
        <begin position="4"/>
        <end position="123"/>
    </location>
</feature>
<dbReference type="STRING" id="1802056.A2954_00570"/>
<dbReference type="InterPro" id="IPR037523">
    <property type="entry name" value="VOC_core"/>
</dbReference>
<comment type="caution">
    <text evidence="2">The sequence shown here is derived from an EMBL/GenBank/DDBJ whole genome shotgun (WGS) entry which is preliminary data.</text>
</comment>
<dbReference type="SUPFAM" id="SSF54593">
    <property type="entry name" value="Glyoxalase/Bleomycin resistance protein/Dihydroxybiphenyl dioxygenase"/>
    <property type="match status" value="1"/>
</dbReference>
<accession>A0A1F7I9U8</accession>
<protein>
    <recommendedName>
        <fullName evidence="1">VOC domain-containing protein</fullName>
    </recommendedName>
</protein>
<dbReference type="PANTHER" id="PTHR33993">
    <property type="entry name" value="GLYOXALASE-RELATED"/>
    <property type="match status" value="1"/>
</dbReference>
<dbReference type="AlphaFoldDB" id="A0A1F7I9U8"/>
<dbReference type="Gene3D" id="3.10.180.10">
    <property type="entry name" value="2,3-Dihydroxybiphenyl 1,2-Dioxygenase, domain 1"/>
    <property type="match status" value="1"/>
</dbReference>
<dbReference type="InterPro" id="IPR004360">
    <property type="entry name" value="Glyas_Fos-R_dOase_dom"/>
</dbReference>
<sequence>MFKGIESILLFSENAHELADFYEEKVGLKLTNEFMMEGKDEGYEFKMKSGSSLNVLDHSEVKGKNKNPQRMIINFEVDDIEKEVKRIKKNKVKLIQDIYHIEGYGHIATFSDIDGNYFQLVQVRAK</sequence>
<reference evidence="2 3" key="1">
    <citation type="journal article" date="2016" name="Nat. Commun.">
        <title>Thousands of microbial genomes shed light on interconnected biogeochemical processes in an aquifer system.</title>
        <authorList>
            <person name="Anantharaman K."/>
            <person name="Brown C.T."/>
            <person name="Hug L.A."/>
            <person name="Sharon I."/>
            <person name="Castelle C.J."/>
            <person name="Probst A.J."/>
            <person name="Thomas B.C."/>
            <person name="Singh A."/>
            <person name="Wilkins M.J."/>
            <person name="Karaoz U."/>
            <person name="Brodie E.L."/>
            <person name="Williams K.H."/>
            <person name="Hubbard S.S."/>
            <person name="Banfield J.F."/>
        </authorList>
    </citation>
    <scope>NUCLEOTIDE SEQUENCE [LARGE SCALE GENOMIC DNA]</scope>
</reference>
<dbReference type="Pfam" id="PF00903">
    <property type="entry name" value="Glyoxalase"/>
    <property type="match status" value="1"/>
</dbReference>
<dbReference type="InterPro" id="IPR052164">
    <property type="entry name" value="Anthracycline_SecMetBiosynth"/>
</dbReference>